<feature type="region of interest" description="Disordered" evidence="1">
    <location>
        <begin position="355"/>
        <end position="377"/>
    </location>
</feature>
<comment type="caution">
    <text evidence="3">The sequence shown here is derived from an EMBL/GenBank/DDBJ whole genome shotgun (WGS) entry which is preliminary data.</text>
</comment>
<feature type="region of interest" description="Disordered" evidence="1">
    <location>
        <begin position="728"/>
        <end position="770"/>
    </location>
</feature>
<evidence type="ECO:0000313" key="4">
    <source>
        <dbReference type="Proteomes" id="UP000604046"/>
    </source>
</evidence>
<dbReference type="GO" id="GO:0003341">
    <property type="term" value="P:cilium movement"/>
    <property type="evidence" value="ECO:0007669"/>
    <property type="project" value="InterPro"/>
</dbReference>
<dbReference type="GO" id="GO:0097729">
    <property type="term" value="C:9+2 motile cilium"/>
    <property type="evidence" value="ECO:0007669"/>
    <property type="project" value="TreeGrafter"/>
</dbReference>
<feature type="compositionally biased region" description="Acidic residues" evidence="1">
    <location>
        <begin position="742"/>
        <end position="752"/>
    </location>
</feature>
<dbReference type="PANTHER" id="PTHR46500">
    <property type="entry name" value="CILIA- AND FLAGELLA-ASSOCIATED PROTEIN 221"/>
    <property type="match status" value="1"/>
</dbReference>
<dbReference type="GO" id="GO:0044458">
    <property type="term" value="P:motile cilium assembly"/>
    <property type="evidence" value="ECO:0007669"/>
    <property type="project" value="TreeGrafter"/>
</dbReference>
<proteinExistence type="predicted"/>
<feature type="compositionally biased region" description="Basic and acidic residues" evidence="1">
    <location>
        <begin position="496"/>
        <end position="512"/>
    </location>
</feature>
<sequence length="801" mass="87525">MVMSCFNVSLCEVLHALEVLVSVAAEAGLVLEPTKRSSRPDLTGLPPGFLRRDGAFELLGAAIGDVPYCCAHTLNTRVHKAAGCLEALTCLADPQTSLLLLRHCAAYATISYAMRVTPPGLHLEALVAFDSAVRACFEQIAGMALTPHAWRQAALSAVAGLVFDWPSSMRRLRAWVPPPAASAASAGLSREVEKSDLLPARPDEHGACEAGGPDNIFFFVTRSCEEECAGTGAGVCCPAAPGPGLGSSFQTVRGVGVILPTFKREELERNISGVKVPTTRTDQQATNYILNQTAGKLPLKDLVAFIREQRQAADQRRRLVADNFNNQPEEEEVEEDKQATELRFELQYREVDKRDKDKELKSTRATGEEPPASTDVSEICAARKARHEKLLQYRIGQDIKRVESVLTNTKIAVPSSFKPALKPEWDECANDTFSVRLQVIERFVRAGSKVLMRIRAEKRMRLLQEAMNDAGVFDKPSCKAWIDAENKAAASGTLVKAERAPDKAKGANDKSEGTLPNVHIPQDFVLPVQIPTRMSGFSAEERQPVEVAQLDNFEEFLPVQVNTRLDFKVLDYPQHQVPPASAYMQPNTDRERLSAALEESLVLGQRGDEFDGAEMPVGMPDSCLLPPVHDALSLLIPSTECRTFVAYPDSAECDPEHGLAEKPDLLKPLDMIPILPSSIMSLESLWLESYRAPREAQDPFQYGDPFCPSFAEAGGVLGPSLGADLGGQRLSYKPVGGADNDLPSDTDDDEQPELQVPPPGKDLQSKAVSSLVGGQAGPVHKCMLSRKYVFHHIPSYSHAWY</sequence>
<evidence type="ECO:0000256" key="2">
    <source>
        <dbReference type="SAM" id="SignalP"/>
    </source>
</evidence>
<dbReference type="AlphaFoldDB" id="A0A812S0T1"/>
<feature type="signal peptide" evidence="2">
    <location>
        <begin position="1"/>
        <end position="16"/>
    </location>
</feature>
<dbReference type="InterPro" id="IPR029676">
    <property type="entry name" value="CFAP221"/>
</dbReference>
<feature type="chain" id="PRO_5032488594" evidence="2">
    <location>
        <begin position="17"/>
        <end position="801"/>
    </location>
</feature>
<dbReference type="PANTHER" id="PTHR46500:SF1">
    <property type="entry name" value="CILIA- AND FLAGELLA-ASSOCIATED PROTEIN 221"/>
    <property type="match status" value="1"/>
</dbReference>
<feature type="region of interest" description="Disordered" evidence="1">
    <location>
        <begin position="493"/>
        <end position="518"/>
    </location>
</feature>
<dbReference type="Proteomes" id="UP000604046">
    <property type="component" value="Unassembled WGS sequence"/>
</dbReference>
<dbReference type="OrthoDB" id="5538672at2759"/>
<protein>
    <submittedName>
        <fullName evidence="3">PCDP1 protein</fullName>
    </submittedName>
</protein>
<name>A0A812S0T1_9DINO</name>
<evidence type="ECO:0000256" key="1">
    <source>
        <dbReference type="SAM" id="MobiDB-lite"/>
    </source>
</evidence>
<keyword evidence="4" id="KW-1185">Reference proteome</keyword>
<organism evidence="3 4">
    <name type="scientific">Symbiodinium natans</name>
    <dbReference type="NCBI Taxonomy" id="878477"/>
    <lineage>
        <taxon>Eukaryota</taxon>
        <taxon>Sar</taxon>
        <taxon>Alveolata</taxon>
        <taxon>Dinophyceae</taxon>
        <taxon>Suessiales</taxon>
        <taxon>Symbiodiniaceae</taxon>
        <taxon>Symbiodinium</taxon>
    </lineage>
</organism>
<gene>
    <name evidence="3" type="primary">PCDP1</name>
    <name evidence="3" type="ORF">SNAT2548_LOCUS25761</name>
</gene>
<keyword evidence="2" id="KW-0732">Signal</keyword>
<reference evidence="3" key="1">
    <citation type="submission" date="2021-02" db="EMBL/GenBank/DDBJ databases">
        <authorList>
            <person name="Dougan E. K."/>
            <person name="Rhodes N."/>
            <person name="Thang M."/>
            <person name="Chan C."/>
        </authorList>
    </citation>
    <scope>NUCLEOTIDE SEQUENCE</scope>
</reference>
<evidence type="ECO:0000313" key="3">
    <source>
        <dbReference type="EMBL" id="CAE7462637.1"/>
    </source>
</evidence>
<dbReference type="EMBL" id="CAJNDS010002408">
    <property type="protein sequence ID" value="CAE7462637.1"/>
    <property type="molecule type" value="Genomic_DNA"/>
</dbReference>
<accession>A0A812S0T1</accession>